<keyword evidence="4 9" id="KW-0269">Exonuclease</keyword>
<evidence type="ECO:0000256" key="5">
    <source>
        <dbReference type="ARBA" id="ARBA00023004"/>
    </source>
</evidence>
<evidence type="ECO:0000256" key="8">
    <source>
        <dbReference type="ARBA" id="ARBA00023211"/>
    </source>
</evidence>
<dbReference type="InterPro" id="IPR022765">
    <property type="entry name" value="Dna2/Cas4_DUF83"/>
</dbReference>
<keyword evidence="2 9" id="KW-0479">Metal-binding</keyword>
<keyword evidence="6 9" id="KW-0411">Iron-sulfur</keyword>
<keyword evidence="8 9" id="KW-0464">Manganese</keyword>
<dbReference type="GO" id="GO:0004527">
    <property type="term" value="F:exonuclease activity"/>
    <property type="evidence" value="ECO:0007669"/>
    <property type="project" value="UniProtKB-KW"/>
</dbReference>
<evidence type="ECO:0000256" key="3">
    <source>
        <dbReference type="ARBA" id="ARBA00022801"/>
    </source>
</evidence>
<evidence type="ECO:0000256" key="6">
    <source>
        <dbReference type="ARBA" id="ARBA00023014"/>
    </source>
</evidence>
<keyword evidence="1 9" id="KW-0540">Nuclease</keyword>
<dbReference type="RefSeq" id="WP_106775920.1">
    <property type="nucleotide sequence ID" value="NZ_JBGGGQ010000002.1"/>
</dbReference>
<comment type="cofactor">
    <cofactor evidence="9">
        <name>iron-sulfur cluster</name>
        <dbReference type="ChEBI" id="CHEBI:30408"/>
    </cofactor>
</comment>
<protein>
    <recommendedName>
        <fullName evidence="9">CRISPR-associated exonuclease Cas4</fullName>
        <ecNumber evidence="9">3.1.12.1</ecNumber>
    </recommendedName>
</protein>
<evidence type="ECO:0000256" key="1">
    <source>
        <dbReference type="ARBA" id="ARBA00022722"/>
    </source>
</evidence>
<dbReference type="GO" id="GO:0046872">
    <property type="term" value="F:metal ion binding"/>
    <property type="evidence" value="ECO:0007669"/>
    <property type="project" value="UniProtKB-KW"/>
</dbReference>
<dbReference type="PANTHER" id="PTHR37168">
    <property type="entry name" value="CRISPR-ASSOCIATED EXONUCLEASE CAS4"/>
    <property type="match status" value="1"/>
</dbReference>
<comment type="function">
    <text evidence="9">CRISPR (clustered regularly interspaced short palindromic repeat) is an adaptive immune system that provides protection against mobile genetic elements (viruses, transposable elements and conjugative plasmids). CRISPR clusters contain sequences complementary to antecedent mobile elements and target invading nucleic acids. CRISPR clusters are transcribed and processed into CRISPR RNA (crRNA).</text>
</comment>
<dbReference type="GO" id="GO:0051607">
    <property type="term" value="P:defense response to virus"/>
    <property type="evidence" value="ECO:0007669"/>
    <property type="project" value="UniProtKB-KW"/>
</dbReference>
<dbReference type="InterPro" id="IPR011604">
    <property type="entry name" value="PDDEXK-like_dom_sf"/>
</dbReference>
<dbReference type="Pfam" id="PF01930">
    <property type="entry name" value="Cas_Cas4"/>
    <property type="match status" value="1"/>
</dbReference>
<dbReference type="InterPro" id="IPR013343">
    <property type="entry name" value="CRISPR-assoc_prot_Cas4"/>
</dbReference>
<reference evidence="11" key="1">
    <citation type="thesis" date="2015" institute="Rutgers" country="The State University of New Jersey, 14 College Farm Rd., New Brunswick, NJ, USA">
        <title>Ammonia toxicity in bacteria and its implications for treatment of and resource recovery from highly nitrogenous organic wastes.</title>
        <authorList>
            <person name="Luther A.K."/>
        </authorList>
    </citation>
    <scope>NUCLEOTIDE SEQUENCE</scope>
    <source>
        <strain evidence="11">RT-10B</strain>
    </source>
</reference>
<dbReference type="EC" id="3.1.12.1" evidence="9"/>
<evidence type="ECO:0000313" key="12">
    <source>
        <dbReference type="Proteomes" id="UP000241434"/>
    </source>
</evidence>
<accession>A0A2P7Q2V7</accession>
<evidence type="ECO:0000313" key="11">
    <source>
        <dbReference type="EMBL" id="PSJ32301.1"/>
    </source>
</evidence>
<evidence type="ECO:0000256" key="9">
    <source>
        <dbReference type="RuleBase" id="RU365022"/>
    </source>
</evidence>
<comment type="caution">
    <text evidence="11">The sequence shown here is derived from an EMBL/GenBank/DDBJ whole genome shotgun (WGS) entry which is preliminary data.</text>
</comment>
<comment type="cofactor">
    <cofactor evidence="9">
        <name>Mg(2+)</name>
        <dbReference type="ChEBI" id="CHEBI:18420"/>
    </cofactor>
    <cofactor evidence="9">
        <name>Mn(2+)</name>
        <dbReference type="ChEBI" id="CHEBI:29035"/>
    </cofactor>
    <text evidence="9">Mg(2+) or Mn(2+) required for ssDNA cleavage activity.</text>
</comment>
<keyword evidence="3 9" id="KW-0378">Hydrolase</keyword>
<dbReference type="EMBL" id="JYGE01000001">
    <property type="protein sequence ID" value="PSJ32301.1"/>
    <property type="molecule type" value="Genomic_DNA"/>
</dbReference>
<comment type="similarity">
    <text evidence="9">Belongs to the CRISPR-associated exonuclease Cas4 family.</text>
</comment>
<dbReference type="OrthoDB" id="9794720at2"/>
<evidence type="ECO:0000256" key="4">
    <source>
        <dbReference type="ARBA" id="ARBA00022839"/>
    </source>
</evidence>
<dbReference type="Gene3D" id="3.90.320.10">
    <property type="match status" value="1"/>
</dbReference>
<evidence type="ECO:0000259" key="10">
    <source>
        <dbReference type="Pfam" id="PF01930"/>
    </source>
</evidence>
<keyword evidence="12" id="KW-1185">Reference proteome</keyword>
<dbReference type="GO" id="GO:0051536">
    <property type="term" value="F:iron-sulfur cluster binding"/>
    <property type="evidence" value="ECO:0007669"/>
    <property type="project" value="UniProtKB-KW"/>
</dbReference>
<dbReference type="PANTHER" id="PTHR37168:SF1">
    <property type="entry name" value="CRISPR-ASSOCIATED EXONUCLEASE CAS4"/>
    <property type="match status" value="1"/>
</dbReference>
<dbReference type="NCBIfam" id="TIGR00372">
    <property type="entry name" value="cas4"/>
    <property type="match status" value="1"/>
</dbReference>
<sequence length="164" mass="19642">MKKEITGIMMYYYIVCKRKLWYFNSGLSMEHTNEDVSIGKAIDEECYYDEEKHINIRNIINIDYIKDKNVIHEVKKSKIVEEASIQQIKYYLWFLEKEGVKDVMGILDYPLIREIRKVKLEDDDRSNIEKNLNEIQEIIEMKTPPELCKKSICKNCAYHDICFI</sequence>
<organism evidence="11 12">
    <name type="scientific">Peptostreptococcus russellii</name>
    <dbReference type="NCBI Taxonomy" id="215200"/>
    <lineage>
        <taxon>Bacteria</taxon>
        <taxon>Bacillati</taxon>
        <taxon>Bacillota</taxon>
        <taxon>Clostridia</taxon>
        <taxon>Peptostreptococcales</taxon>
        <taxon>Peptostreptococcaceae</taxon>
        <taxon>Peptostreptococcus</taxon>
    </lineage>
</organism>
<feature type="domain" description="DUF83" evidence="10">
    <location>
        <begin position="6"/>
        <end position="164"/>
    </location>
</feature>
<gene>
    <name evidence="11" type="ORF">UF10_00620</name>
</gene>
<dbReference type="Proteomes" id="UP000241434">
    <property type="component" value="Unassembled WGS sequence"/>
</dbReference>
<evidence type="ECO:0000256" key="2">
    <source>
        <dbReference type="ARBA" id="ARBA00022723"/>
    </source>
</evidence>
<name>A0A2P7Q2V7_9FIRM</name>
<keyword evidence="5 9" id="KW-0408">Iron</keyword>
<keyword evidence="7 9" id="KW-0051">Antiviral defense</keyword>
<evidence type="ECO:0000256" key="7">
    <source>
        <dbReference type="ARBA" id="ARBA00023118"/>
    </source>
</evidence>
<proteinExistence type="inferred from homology"/>
<dbReference type="AlphaFoldDB" id="A0A2P7Q2V7"/>